<reference evidence="2" key="1">
    <citation type="submission" date="2008-04" db="EMBL/GenBank/DDBJ databases">
        <title>Draft genome sequence of Providencia stuartii (ATCC 25827).</title>
        <authorList>
            <person name="Sudarsanam P."/>
            <person name="Ley R."/>
            <person name="Guruge J."/>
            <person name="Turnbaugh P.J."/>
            <person name="Mahowald M."/>
            <person name="Liep D."/>
            <person name="Gordon J."/>
        </authorList>
    </citation>
    <scope>NUCLEOTIDE SEQUENCE [LARGE SCALE GENOMIC DNA]</scope>
    <source>
        <strain evidence="2">ATCC 25827</strain>
    </source>
</reference>
<name>A0AA86YWY5_PROST</name>
<reference evidence="2" key="2">
    <citation type="submission" date="2008-04" db="EMBL/GenBank/DDBJ databases">
        <title>Draft genome sequence of Providencia stuartii(ATCC 25827).</title>
        <authorList>
            <person name="Sudarsanam P."/>
            <person name="Ley R."/>
            <person name="Guruge J."/>
            <person name="Turnbaugh P.J."/>
            <person name="Mahowald M."/>
            <person name="Liep D."/>
            <person name="Gordon J."/>
        </authorList>
    </citation>
    <scope>NUCLEOTIDE SEQUENCE [LARGE SCALE GENOMIC DNA]</scope>
    <source>
        <strain evidence="2">ATCC 25827</strain>
    </source>
</reference>
<feature type="non-terminal residue" evidence="1">
    <location>
        <position position="40"/>
    </location>
</feature>
<dbReference type="EMBL" id="ABJD02000032">
    <property type="protein sequence ID" value="EDU61841.1"/>
    <property type="molecule type" value="Genomic_DNA"/>
</dbReference>
<evidence type="ECO:0000313" key="1">
    <source>
        <dbReference type="EMBL" id="EDU61841.1"/>
    </source>
</evidence>
<sequence>MTRLASRFGAANSIRRDRPLTLEELFRTVPSVFSEEKHES</sequence>
<gene>
    <name evidence="1" type="ORF">PROSTU_00145</name>
</gene>
<accession>A0AA86YWY5</accession>
<dbReference type="AlphaFoldDB" id="A0AA86YWY5"/>
<evidence type="ECO:0000313" key="2">
    <source>
        <dbReference type="Proteomes" id="UP000004506"/>
    </source>
</evidence>
<reference evidence="1 2" key="3">
    <citation type="submission" date="2008-05" db="EMBL/GenBank/DDBJ databases">
        <authorList>
            <person name="Fulton L."/>
            <person name="Clifton S."/>
            <person name="Fulton B."/>
            <person name="Xu J."/>
            <person name="Minx P."/>
            <person name="Pepin K.H."/>
            <person name="Johnson M."/>
            <person name="Thiruvilangam P."/>
            <person name="Bhonagiri V."/>
            <person name="Nash W.E."/>
            <person name="Mardis E.R."/>
            <person name="Wilson R.K."/>
        </authorList>
    </citation>
    <scope>NUCLEOTIDE SEQUENCE [LARGE SCALE GENOMIC DNA]</scope>
    <source>
        <strain evidence="1 2">ATCC 25827</strain>
    </source>
</reference>
<proteinExistence type="predicted"/>
<organism evidence="1 2">
    <name type="scientific">Providencia stuartii ATCC 25827</name>
    <dbReference type="NCBI Taxonomy" id="471874"/>
    <lineage>
        <taxon>Bacteria</taxon>
        <taxon>Pseudomonadati</taxon>
        <taxon>Pseudomonadota</taxon>
        <taxon>Gammaproteobacteria</taxon>
        <taxon>Enterobacterales</taxon>
        <taxon>Morganellaceae</taxon>
        <taxon>Providencia</taxon>
    </lineage>
</organism>
<evidence type="ECO:0008006" key="3">
    <source>
        <dbReference type="Google" id="ProtNLM"/>
    </source>
</evidence>
<protein>
    <recommendedName>
        <fullName evidence="3">DUF945 domain-containing protein</fullName>
    </recommendedName>
</protein>
<comment type="caution">
    <text evidence="1">The sequence shown here is derived from an EMBL/GenBank/DDBJ whole genome shotgun (WGS) entry which is preliminary data.</text>
</comment>
<dbReference type="Proteomes" id="UP000004506">
    <property type="component" value="Unassembled WGS sequence"/>
</dbReference>